<comment type="catalytic activity">
    <reaction evidence="11">
        <text>a hydroperoxide + [thioredoxin]-dithiol = an alcohol + [thioredoxin]-disulfide + H2O</text>
        <dbReference type="Rhea" id="RHEA:62620"/>
        <dbReference type="Rhea" id="RHEA-COMP:10698"/>
        <dbReference type="Rhea" id="RHEA-COMP:10700"/>
        <dbReference type="ChEBI" id="CHEBI:15377"/>
        <dbReference type="ChEBI" id="CHEBI:29950"/>
        <dbReference type="ChEBI" id="CHEBI:30879"/>
        <dbReference type="ChEBI" id="CHEBI:35924"/>
        <dbReference type="ChEBI" id="CHEBI:50058"/>
        <dbReference type="EC" id="1.11.1.24"/>
    </reaction>
</comment>
<evidence type="ECO:0000256" key="2">
    <source>
        <dbReference type="ARBA" id="ARBA00013017"/>
    </source>
</evidence>
<evidence type="ECO:0000256" key="7">
    <source>
        <dbReference type="ARBA" id="ARBA00023284"/>
    </source>
</evidence>
<dbReference type="CDD" id="cd02970">
    <property type="entry name" value="PRX_like2"/>
    <property type="match status" value="1"/>
</dbReference>
<evidence type="ECO:0000256" key="11">
    <source>
        <dbReference type="ARBA" id="ARBA00049091"/>
    </source>
</evidence>
<dbReference type="AlphaFoldDB" id="A0A5S5BW75"/>
<keyword evidence="7" id="KW-0676">Redox-active center</keyword>
<reference evidence="13 14" key="1">
    <citation type="submission" date="2019-07" db="EMBL/GenBank/DDBJ databases">
        <title>Genomic Encyclopedia of Type Strains, Phase III (KMG-III): the genomes of soil and plant-associated and newly described type strains.</title>
        <authorList>
            <person name="Whitman W."/>
        </authorList>
    </citation>
    <scope>NUCLEOTIDE SEQUENCE [LARGE SCALE GENOMIC DNA]</scope>
    <source>
        <strain evidence="13 14">BL24</strain>
    </source>
</reference>
<keyword evidence="3" id="KW-0575">Peroxidase</keyword>
<dbReference type="RefSeq" id="WP_148931889.1">
    <property type="nucleotide sequence ID" value="NZ_VNHS01000010.1"/>
</dbReference>
<dbReference type="InterPro" id="IPR013766">
    <property type="entry name" value="Thioredoxin_domain"/>
</dbReference>
<dbReference type="InterPro" id="IPR000866">
    <property type="entry name" value="AhpC/TSA"/>
</dbReference>
<evidence type="ECO:0000256" key="3">
    <source>
        <dbReference type="ARBA" id="ARBA00022559"/>
    </source>
</evidence>
<keyword evidence="14" id="KW-1185">Reference proteome</keyword>
<comment type="function">
    <text evidence="1">Thiol-specific peroxidase that catalyzes the reduction of hydrogen peroxide and organic hydroperoxides to water and alcohols, respectively. Plays a role in cell protection against oxidative stress by detoxifying peroxides and as sensor of hydrogen peroxide-mediated signaling events.</text>
</comment>
<dbReference type="Proteomes" id="UP000323257">
    <property type="component" value="Unassembled WGS sequence"/>
</dbReference>
<accession>A0A5S5BW75</accession>
<name>A0A5S5BW75_9BACL</name>
<evidence type="ECO:0000313" key="14">
    <source>
        <dbReference type="Proteomes" id="UP000323257"/>
    </source>
</evidence>
<dbReference type="EMBL" id="VNHS01000010">
    <property type="protein sequence ID" value="TYP71229.1"/>
    <property type="molecule type" value="Genomic_DNA"/>
</dbReference>
<dbReference type="SUPFAM" id="SSF52833">
    <property type="entry name" value="Thioredoxin-like"/>
    <property type="match status" value="1"/>
</dbReference>
<evidence type="ECO:0000259" key="12">
    <source>
        <dbReference type="PROSITE" id="PS51352"/>
    </source>
</evidence>
<dbReference type="Pfam" id="PF00578">
    <property type="entry name" value="AhpC-TSA"/>
    <property type="match status" value="1"/>
</dbReference>
<keyword evidence="5" id="KW-0560">Oxidoreductase</keyword>
<dbReference type="OrthoDB" id="9809746at2"/>
<organism evidence="13 14">
    <name type="scientific">Paenibacillus methanolicus</name>
    <dbReference type="NCBI Taxonomy" id="582686"/>
    <lineage>
        <taxon>Bacteria</taxon>
        <taxon>Bacillati</taxon>
        <taxon>Bacillota</taxon>
        <taxon>Bacilli</taxon>
        <taxon>Bacillales</taxon>
        <taxon>Paenibacillaceae</taxon>
        <taxon>Paenibacillus</taxon>
    </lineage>
</organism>
<evidence type="ECO:0000256" key="9">
    <source>
        <dbReference type="ARBA" id="ARBA00038489"/>
    </source>
</evidence>
<keyword evidence="6" id="KW-1015">Disulfide bond</keyword>
<dbReference type="EC" id="1.11.1.24" evidence="2"/>
<evidence type="ECO:0000256" key="10">
    <source>
        <dbReference type="ARBA" id="ARBA00041373"/>
    </source>
</evidence>
<dbReference type="GO" id="GO:0008379">
    <property type="term" value="F:thioredoxin peroxidase activity"/>
    <property type="evidence" value="ECO:0007669"/>
    <property type="project" value="TreeGrafter"/>
</dbReference>
<proteinExistence type="inferred from homology"/>
<dbReference type="PANTHER" id="PTHR42801">
    <property type="entry name" value="THIOREDOXIN-DEPENDENT PEROXIDE REDUCTASE"/>
    <property type="match status" value="1"/>
</dbReference>
<evidence type="ECO:0000256" key="4">
    <source>
        <dbReference type="ARBA" id="ARBA00022862"/>
    </source>
</evidence>
<keyword evidence="4" id="KW-0049">Antioxidant</keyword>
<sequence length="214" mass="24449">MSFNEQLARTKASFKAALPEEAQAKILLHVKEQQESGIVYGLREGDQAPNFSLANPLGEPITLYDELAKGPVVLVFYRGSWCPFCNVQIRAYQRMLPDLQQLGSQLIAISPQSQDNSLTQMEKEQLTFPVLSDPNGDVAHRYNLLFELPAYLQDVFKHKLGRDLALINQCDRWVLPVPATFLIDRGGVVRRHYVNPDYMNRMEPQEILDHLKRL</sequence>
<evidence type="ECO:0000313" key="13">
    <source>
        <dbReference type="EMBL" id="TYP71229.1"/>
    </source>
</evidence>
<dbReference type="PROSITE" id="PS51352">
    <property type="entry name" value="THIOREDOXIN_2"/>
    <property type="match status" value="1"/>
</dbReference>
<comment type="similarity">
    <text evidence="9">Belongs to the peroxiredoxin family. BCP/PrxQ subfamily.</text>
</comment>
<dbReference type="GO" id="GO:0034599">
    <property type="term" value="P:cellular response to oxidative stress"/>
    <property type="evidence" value="ECO:0007669"/>
    <property type="project" value="TreeGrafter"/>
</dbReference>
<dbReference type="PANTHER" id="PTHR42801:SF7">
    <property type="entry name" value="SLL1159 PROTEIN"/>
    <property type="match status" value="1"/>
</dbReference>
<evidence type="ECO:0000256" key="5">
    <source>
        <dbReference type="ARBA" id="ARBA00023002"/>
    </source>
</evidence>
<protein>
    <recommendedName>
        <fullName evidence="2">thioredoxin-dependent peroxiredoxin</fullName>
        <ecNumber evidence="2">1.11.1.24</ecNumber>
    </recommendedName>
    <alternativeName>
        <fullName evidence="10">Bacterioferritin comigratory protein</fullName>
    </alternativeName>
    <alternativeName>
        <fullName evidence="8">Thioredoxin peroxidase</fullName>
    </alternativeName>
</protein>
<feature type="domain" description="Thioredoxin" evidence="12">
    <location>
        <begin position="42"/>
        <end position="214"/>
    </location>
</feature>
<dbReference type="InterPro" id="IPR036249">
    <property type="entry name" value="Thioredoxin-like_sf"/>
</dbReference>
<evidence type="ECO:0000256" key="1">
    <source>
        <dbReference type="ARBA" id="ARBA00003330"/>
    </source>
</evidence>
<dbReference type="GO" id="GO:0005737">
    <property type="term" value="C:cytoplasm"/>
    <property type="evidence" value="ECO:0007669"/>
    <property type="project" value="TreeGrafter"/>
</dbReference>
<evidence type="ECO:0000256" key="8">
    <source>
        <dbReference type="ARBA" id="ARBA00032824"/>
    </source>
</evidence>
<dbReference type="InterPro" id="IPR050924">
    <property type="entry name" value="Peroxiredoxin_BCP/PrxQ"/>
</dbReference>
<gene>
    <name evidence="13" type="ORF">BCM02_110179</name>
</gene>
<comment type="caution">
    <text evidence="13">The sequence shown here is derived from an EMBL/GenBank/DDBJ whole genome shotgun (WGS) entry which is preliminary data.</text>
</comment>
<dbReference type="GO" id="GO:0045454">
    <property type="term" value="P:cell redox homeostasis"/>
    <property type="evidence" value="ECO:0007669"/>
    <property type="project" value="TreeGrafter"/>
</dbReference>
<evidence type="ECO:0000256" key="6">
    <source>
        <dbReference type="ARBA" id="ARBA00023157"/>
    </source>
</evidence>
<dbReference type="Gene3D" id="3.40.30.10">
    <property type="entry name" value="Glutaredoxin"/>
    <property type="match status" value="1"/>
</dbReference>